<evidence type="ECO:0000313" key="2">
    <source>
        <dbReference type="Proteomes" id="UP000831701"/>
    </source>
</evidence>
<proteinExistence type="predicted"/>
<protein>
    <submittedName>
        <fullName evidence="1">Uncharacterized protein</fullName>
    </submittedName>
</protein>
<sequence length="1924" mass="215807">MKFDSILSEINGFGKFQIKLVLIQLLSRITVPCHFLLNNFMAAVPSHRCDITTLDDGATFGNLTLEQKLAVSLPAEQDGTTSSCQMFQKPQYQRLSGFNTSDDSFTVQCQNGWVYDNSTFKSTLATEWDLVCSRKGMNKATATIFFIGVMCGAPLFGFLSDRWLPESARWLLASGKADAAHHYIMKCAEMNNRTKCVATITPQALLESAQADTIDKKYTFIDLFKTPNIRKLSICAGIVWYGVAFTYYGISLNITGFGLNPYLTQFTFASIEMPMKIGVYFFLEKVGRRPGEMGAMLTTGLCLFINILVAKDKWIIRTVVAVLGKAMSEASFTIMFLFTTELYPTVVRQNGLGYTSLVARLGVSISPLIMLLEDLWHLLPAVTYCVVAIGSGLVASLLPETLNTRLPEFIEDIEKPRMKFDNILTELNGFGKFQIKIILFMVIPRVCLPFHFLLNNFIAAVPSHHCDISPLDDGGTFENLSQAERLIVSIPVQEDGTLDSCQMFTEPQYHLLLNSSNSTGLPTVLCQNGWVYDNTTFKSTLATEWDLVCDKRRVNRATATIFFMGVMLGAAVFGYLSDRWLPESARWLISNGKVKSAHFYLKKCAKANGREEFMADLKPEMLSKVILVENENRKYSYLDLVRTPRMRRLALLTGIMWFGVACTYYGISLNVSGFGVNIYLTQFIYGAIEIPAKAFIFFTLNIIGRRLNQVGTLIMTGACILCNMFIPQGQGMFRTAVGALGKMFAEAAFTTVFLYTTELYPTVMRQNGLGYSSVMARIGVSVSPLIMLLEEVWGHFPSIVFSLVAFAGALSASFLPETRNIRLPETIEDVEQTSKETLYLQRQQDCSAFQSDEMVNYKVTVSTASLAGANTLNSVFIKLVGTDGESKHKKLISLKGVLSFTKGAVSRFTVSCPASIGKLVLIEIDKKPLFLQESWFPANVDVKSPEGDTYNFPIYRWITDRKVHRFREATALRVFEDSHHLGRYSREHELKQREEDYRLIELELEGLADCKEKWNDIAHIKQAFCGHRTDISNYVQDHWKDDAFFGYQFLNGVNPMLIRRCTALPKNFPVTDSMVSLSGRRSLEDEMKKGNIFLCDYKLLDGVKPNTINGKKQYLMAPLVLLHKTPDDKLMPIAIQLKQTPAGDNPIFLPTDSEYDWLTAKTFVRCADFNEHQLNSHLLRTHLLAEVFAVSLLRNVPMVHPLYKLLVPHTRYTLQINLLARLRLISKTGVFTQFVASGGEGMITILNRSLSSMTYSSLCIPDDIAERGLKNVPNFYYRDDGLKLWEIIHRFVQGMLSYYYKNDDEVLQDSELQKWILDIFEHGFLSNEGTGIPQRFNTVAELVKFVTMVIFTCSVQHSAVNSGQFDYGGWMPNAPSSLQHPPPTTKGTTSEATMLQTLPDVNTTVHIMAILWLLTKQSSDFVPLGQYPENHFSEKIPCKLIKTFQAELEVISAVIHARNESLEIPYTYMNPTEFENVLADINGFGRFQIMIILINFTGRIIMPCHFLLHVFIGAVPSHHCNISSLDDGGDFRNLSQAERLIVSIPVQEDGTLDSCQMFTEPQYHLLLNSSNVSKLPTVPCQTGWVYDDSTFKSTMTSEGEVTEQAELVLFLCLNKWDLVCDKRGKNKTIATIFFVGVMFGAMFFGSVCDRYGRRIMLLVSYLCGMLFALASAFSTSYVMFAVLRFFTGFFITGIVIISTVLSVEWVDIEHRKLVGVIDSLSWTFGGTVFAGTAYLVRDWRWLTISVTSPVILAIITWRYCIASTFYGISFNIGGFGVNIYLTQLAYALIELPAKAAVYNLLDKIGRRSTEVGSLVMAAVCLGINILVPKEMSVAITAIAVIGKGFSAASFATIVLYSSELYPTVVRQKGLGYNSFMARLGVALAPLILLLDEVWRYLPQVILCMIALLGASVARTLSETRNRKI</sequence>
<organism evidence="1 2">
    <name type="scientific">Scortum barcoo</name>
    <name type="common">barcoo grunter</name>
    <dbReference type="NCBI Taxonomy" id="214431"/>
    <lineage>
        <taxon>Eukaryota</taxon>
        <taxon>Metazoa</taxon>
        <taxon>Chordata</taxon>
        <taxon>Craniata</taxon>
        <taxon>Vertebrata</taxon>
        <taxon>Euteleostomi</taxon>
        <taxon>Actinopterygii</taxon>
        <taxon>Neopterygii</taxon>
        <taxon>Teleostei</taxon>
        <taxon>Neoteleostei</taxon>
        <taxon>Acanthomorphata</taxon>
        <taxon>Eupercaria</taxon>
        <taxon>Centrarchiformes</taxon>
        <taxon>Terapontoidei</taxon>
        <taxon>Terapontidae</taxon>
        <taxon>Scortum</taxon>
    </lineage>
</organism>
<keyword evidence="2" id="KW-1185">Reference proteome</keyword>
<evidence type="ECO:0000313" key="1">
    <source>
        <dbReference type="EMBL" id="KAI3352402.1"/>
    </source>
</evidence>
<dbReference type="EMBL" id="CM041553">
    <property type="protein sequence ID" value="KAI3352402.1"/>
    <property type="molecule type" value="Genomic_DNA"/>
</dbReference>
<accession>A0ACB8VBY0</accession>
<gene>
    <name evidence="1" type="ORF">L3Q82_005363</name>
</gene>
<reference evidence="1" key="1">
    <citation type="submission" date="2022-04" db="EMBL/GenBank/DDBJ databases">
        <title>Jade perch genome.</title>
        <authorList>
            <person name="Chao B."/>
        </authorList>
    </citation>
    <scope>NUCLEOTIDE SEQUENCE</scope>
    <source>
        <strain evidence="1">CB-2022</strain>
    </source>
</reference>
<dbReference type="Proteomes" id="UP000831701">
    <property type="component" value="Chromosome 23"/>
</dbReference>
<comment type="caution">
    <text evidence="1">The sequence shown here is derived from an EMBL/GenBank/DDBJ whole genome shotgun (WGS) entry which is preliminary data.</text>
</comment>
<name>A0ACB8VBY0_9TELE</name>